<dbReference type="PANTHER" id="PTHR43214:SF41">
    <property type="entry name" value="NITRATE_NITRITE RESPONSE REGULATOR PROTEIN NARP"/>
    <property type="match status" value="1"/>
</dbReference>
<dbReference type="Proteomes" id="UP000593737">
    <property type="component" value="Chromosome"/>
</dbReference>
<dbReference type="Pfam" id="PF00072">
    <property type="entry name" value="Response_reg"/>
    <property type="match status" value="1"/>
</dbReference>
<evidence type="ECO:0000259" key="6">
    <source>
        <dbReference type="PROSITE" id="PS50043"/>
    </source>
</evidence>
<dbReference type="GO" id="GO:0006355">
    <property type="term" value="P:regulation of DNA-templated transcription"/>
    <property type="evidence" value="ECO:0007669"/>
    <property type="project" value="InterPro"/>
</dbReference>
<dbReference type="SUPFAM" id="SSF52172">
    <property type="entry name" value="CheY-like"/>
    <property type="match status" value="1"/>
</dbReference>
<keyword evidence="3 8" id="KW-0238">DNA-binding</keyword>
<keyword evidence="2" id="KW-0805">Transcription regulation</keyword>
<organism evidence="8 9">
    <name type="scientific">Candidatus Nitrospira kreftii</name>
    <dbReference type="NCBI Taxonomy" id="2652173"/>
    <lineage>
        <taxon>Bacteria</taxon>
        <taxon>Pseudomonadati</taxon>
        <taxon>Nitrospirota</taxon>
        <taxon>Nitrospiria</taxon>
        <taxon>Nitrospirales</taxon>
        <taxon>Nitrospiraceae</taxon>
        <taxon>Nitrospira</taxon>
    </lineage>
</organism>
<accession>A0A7S8FCZ2</accession>
<dbReference type="SUPFAM" id="SSF46894">
    <property type="entry name" value="C-terminal effector domain of the bipartite response regulators"/>
    <property type="match status" value="1"/>
</dbReference>
<dbReference type="PROSITE" id="PS50110">
    <property type="entry name" value="RESPONSE_REGULATORY"/>
    <property type="match status" value="1"/>
</dbReference>
<dbReference type="GO" id="GO:0003677">
    <property type="term" value="F:DNA binding"/>
    <property type="evidence" value="ECO:0007669"/>
    <property type="project" value="UniProtKB-KW"/>
</dbReference>
<dbReference type="SMART" id="SM00448">
    <property type="entry name" value="REC"/>
    <property type="match status" value="1"/>
</dbReference>
<evidence type="ECO:0000259" key="7">
    <source>
        <dbReference type="PROSITE" id="PS50110"/>
    </source>
</evidence>
<dbReference type="PRINTS" id="PR00038">
    <property type="entry name" value="HTHLUXR"/>
</dbReference>
<feature type="domain" description="Response regulatory" evidence="7">
    <location>
        <begin position="5"/>
        <end position="119"/>
    </location>
</feature>
<feature type="modified residue" description="4-aspartylphosphate" evidence="5">
    <location>
        <position position="54"/>
    </location>
</feature>
<dbReference type="InterPro" id="IPR058245">
    <property type="entry name" value="NreC/VraR/RcsB-like_REC"/>
</dbReference>
<dbReference type="CDD" id="cd17535">
    <property type="entry name" value="REC_NarL-like"/>
    <property type="match status" value="1"/>
</dbReference>
<dbReference type="PANTHER" id="PTHR43214">
    <property type="entry name" value="TWO-COMPONENT RESPONSE REGULATOR"/>
    <property type="match status" value="1"/>
</dbReference>
<dbReference type="InterPro" id="IPR039420">
    <property type="entry name" value="WalR-like"/>
</dbReference>
<dbReference type="AlphaFoldDB" id="A0A7S8FCZ2"/>
<sequence>MSKPRVLLADDHTLVLEGFKKLLEEHCQVVGSAEDGRALLDAAKRLRPDIIVLDISMPKLNGLDAARRLRKIVPQARLIFVTVHADADYVNQAFQAGASGYLLKRSAGSELPQAVEAVKNGNYYITSLIAKDLVQSAIAGAALKATDKNRLTMRQREILQLVAEGLAVKEIASTLSVSPKTVEYHKSKLMEQLGLHTTAELTKYALVHGLTPSSE</sequence>
<dbReference type="CDD" id="cd06170">
    <property type="entry name" value="LuxR_C_like"/>
    <property type="match status" value="1"/>
</dbReference>
<evidence type="ECO:0000256" key="3">
    <source>
        <dbReference type="ARBA" id="ARBA00023125"/>
    </source>
</evidence>
<dbReference type="EMBL" id="CP047423">
    <property type="protein sequence ID" value="QPD03536.1"/>
    <property type="molecule type" value="Genomic_DNA"/>
</dbReference>
<dbReference type="SMART" id="SM00421">
    <property type="entry name" value="HTH_LUXR"/>
    <property type="match status" value="1"/>
</dbReference>
<reference evidence="8 9" key="1">
    <citation type="journal article" date="2020" name="ISME J.">
        <title>Enrichment and physiological characterization of a novel comammox Nitrospira indicates ammonium inhibition of complete nitrification.</title>
        <authorList>
            <person name="Sakoula D."/>
            <person name="Koch H."/>
            <person name="Frank J."/>
            <person name="Jetten M.S.M."/>
            <person name="van Kessel M.A.H.J."/>
            <person name="Lucker S."/>
        </authorList>
    </citation>
    <scope>NUCLEOTIDE SEQUENCE [LARGE SCALE GENOMIC DNA]</scope>
    <source>
        <strain evidence="8">Comreactor17</strain>
    </source>
</reference>
<evidence type="ECO:0000256" key="5">
    <source>
        <dbReference type="PROSITE-ProRule" id="PRU00169"/>
    </source>
</evidence>
<keyword evidence="4" id="KW-0804">Transcription</keyword>
<dbReference type="InterPro" id="IPR000792">
    <property type="entry name" value="Tscrpt_reg_LuxR_C"/>
</dbReference>
<name>A0A7S8FCZ2_9BACT</name>
<dbReference type="GO" id="GO:0000160">
    <property type="term" value="P:phosphorelay signal transduction system"/>
    <property type="evidence" value="ECO:0007669"/>
    <property type="project" value="InterPro"/>
</dbReference>
<gene>
    <name evidence="8" type="ORF">Nkreftii_001310</name>
</gene>
<dbReference type="KEGG" id="nkf:Nkreftii_001310"/>
<evidence type="ECO:0000256" key="2">
    <source>
        <dbReference type="ARBA" id="ARBA00023015"/>
    </source>
</evidence>
<feature type="domain" description="HTH luxR-type" evidence="6">
    <location>
        <begin position="144"/>
        <end position="209"/>
    </location>
</feature>
<evidence type="ECO:0000313" key="8">
    <source>
        <dbReference type="EMBL" id="QPD03536.1"/>
    </source>
</evidence>
<keyword evidence="1 5" id="KW-0597">Phosphoprotein</keyword>
<evidence type="ECO:0000313" key="9">
    <source>
        <dbReference type="Proteomes" id="UP000593737"/>
    </source>
</evidence>
<dbReference type="InterPro" id="IPR001789">
    <property type="entry name" value="Sig_transdc_resp-reg_receiver"/>
</dbReference>
<proteinExistence type="predicted"/>
<dbReference type="Pfam" id="PF00196">
    <property type="entry name" value="GerE"/>
    <property type="match status" value="1"/>
</dbReference>
<dbReference type="InterPro" id="IPR016032">
    <property type="entry name" value="Sig_transdc_resp-reg_C-effctor"/>
</dbReference>
<dbReference type="Gene3D" id="3.40.50.2300">
    <property type="match status" value="1"/>
</dbReference>
<protein>
    <submittedName>
        <fullName evidence="8">DNA-binding response regulator</fullName>
    </submittedName>
</protein>
<evidence type="ECO:0000256" key="1">
    <source>
        <dbReference type="ARBA" id="ARBA00022553"/>
    </source>
</evidence>
<evidence type="ECO:0000256" key="4">
    <source>
        <dbReference type="ARBA" id="ARBA00023163"/>
    </source>
</evidence>
<dbReference type="InterPro" id="IPR011006">
    <property type="entry name" value="CheY-like_superfamily"/>
</dbReference>
<dbReference type="PROSITE" id="PS50043">
    <property type="entry name" value="HTH_LUXR_2"/>
    <property type="match status" value="1"/>
</dbReference>